<dbReference type="AlphaFoldDB" id="A0A0P1FKS6"/>
<sequence length="194" mass="22410">MIEKSRERNFWEDWDTFREADDPLRFNSSLKNNGSWTRFHALPNAKRFATTNDEQKVVLKRANTIGGELFGVGSEVWCVSLQFRDFRARPAGLLHGWPSGSLKLQHSVVGDPYVDEDVTVDVYAGLDRWEPGRFDAQLLEIADAALNAFWFEPSEGIVFKPYDGGFDLYMKTAELFSRLENRYVDWMSTRDDKL</sequence>
<accession>A0A0P1FKS6</accession>
<dbReference type="InterPro" id="IPR024976">
    <property type="entry name" value="DUF3885"/>
</dbReference>
<keyword evidence="4" id="KW-1185">Reference proteome</keyword>
<organism evidence="3 5">
    <name type="scientific">Thalassovita autumnalis</name>
    <dbReference type="NCBI Taxonomy" id="2072972"/>
    <lineage>
        <taxon>Bacteria</taxon>
        <taxon>Pseudomonadati</taxon>
        <taxon>Pseudomonadota</taxon>
        <taxon>Alphaproteobacteria</taxon>
        <taxon>Rhodobacterales</taxon>
        <taxon>Roseobacteraceae</taxon>
        <taxon>Thalassovita</taxon>
    </lineage>
</organism>
<gene>
    <name evidence="2" type="ORF">TL5118_02603</name>
    <name evidence="3" type="ORF">TL5120_03282</name>
</gene>
<feature type="domain" description="DUF3885" evidence="1">
    <location>
        <begin position="33"/>
        <end position="191"/>
    </location>
</feature>
<dbReference type="Pfam" id="PF13021">
    <property type="entry name" value="DUF3885"/>
    <property type="match status" value="1"/>
</dbReference>
<reference evidence="2 4" key="1">
    <citation type="submission" date="2015-09" db="EMBL/GenBank/DDBJ databases">
        <authorList>
            <person name="Rodrigo-Torres L."/>
            <person name="Arahal D.R."/>
        </authorList>
    </citation>
    <scope>NUCLEOTIDE SEQUENCE [LARGE SCALE GENOMIC DNA]</scope>
    <source>
        <strain evidence="2 4">CECT 5118</strain>
    </source>
</reference>
<dbReference type="EMBL" id="CYSC01000040">
    <property type="protein sequence ID" value="CUH73473.1"/>
    <property type="molecule type" value="Genomic_DNA"/>
</dbReference>
<evidence type="ECO:0000259" key="1">
    <source>
        <dbReference type="Pfam" id="PF13021"/>
    </source>
</evidence>
<name>A0A0P1FKS6_9RHOB</name>
<evidence type="ECO:0000313" key="4">
    <source>
        <dbReference type="Proteomes" id="UP000051086"/>
    </source>
</evidence>
<dbReference type="RefSeq" id="WP_058244613.1">
    <property type="nucleotide sequence ID" value="NZ_CYSB01000030.1"/>
</dbReference>
<dbReference type="OrthoDB" id="8783685at2"/>
<dbReference type="Proteomes" id="UP000051887">
    <property type="component" value="Unassembled WGS sequence"/>
</dbReference>
<dbReference type="EMBL" id="CYSB01000030">
    <property type="protein sequence ID" value="CUH68349.1"/>
    <property type="molecule type" value="Genomic_DNA"/>
</dbReference>
<dbReference type="Proteomes" id="UP000051086">
    <property type="component" value="Unassembled WGS sequence"/>
</dbReference>
<evidence type="ECO:0000313" key="5">
    <source>
        <dbReference type="Proteomes" id="UP000051887"/>
    </source>
</evidence>
<evidence type="ECO:0000313" key="2">
    <source>
        <dbReference type="EMBL" id="CUH68349.1"/>
    </source>
</evidence>
<evidence type="ECO:0000313" key="3">
    <source>
        <dbReference type="EMBL" id="CUH73473.1"/>
    </source>
</evidence>
<protein>
    <recommendedName>
        <fullName evidence="1">DUF3885 domain-containing protein</fullName>
    </recommendedName>
</protein>
<reference evidence="3 5" key="2">
    <citation type="submission" date="2015-09" db="EMBL/GenBank/DDBJ databases">
        <authorList>
            <consortium name="Swine Surveillance"/>
        </authorList>
    </citation>
    <scope>NUCLEOTIDE SEQUENCE [LARGE SCALE GENOMIC DNA]</scope>
    <source>
        <strain evidence="3 5">5120</strain>
    </source>
</reference>
<proteinExistence type="predicted"/>